<protein>
    <submittedName>
        <fullName evidence="3">Uncharacterized protein</fullName>
    </submittedName>
</protein>
<evidence type="ECO:0000256" key="2">
    <source>
        <dbReference type="SAM" id="SignalP"/>
    </source>
</evidence>
<evidence type="ECO:0000256" key="1">
    <source>
        <dbReference type="SAM" id="MobiDB-lite"/>
    </source>
</evidence>
<keyword evidence="2" id="KW-0732">Signal</keyword>
<accession>A0A976MBP6</accession>
<feature type="chain" id="PRO_5037340260" evidence="2">
    <location>
        <begin position="20"/>
        <end position="497"/>
    </location>
</feature>
<reference evidence="3" key="1">
    <citation type="submission" date="2022-07" db="EMBL/GenBank/DDBJ databases">
        <title>Evaluation of T. orientalis genome assembly methods using nanopore sequencing and analysis of variation between genomes.</title>
        <authorList>
            <person name="Yam J."/>
            <person name="Micallef M.L."/>
            <person name="Liu M."/>
            <person name="Djordjevic S.P."/>
            <person name="Bogema D.R."/>
            <person name="Jenkins C."/>
        </authorList>
    </citation>
    <scope>NUCLEOTIDE SEQUENCE</scope>
    <source>
        <strain evidence="3">Goon Nure</strain>
    </source>
</reference>
<dbReference type="Pfam" id="PF04385">
    <property type="entry name" value="FAINT"/>
    <property type="match status" value="1"/>
</dbReference>
<organism evidence="3 4">
    <name type="scientific">Theileria orientalis</name>
    <dbReference type="NCBI Taxonomy" id="68886"/>
    <lineage>
        <taxon>Eukaryota</taxon>
        <taxon>Sar</taxon>
        <taxon>Alveolata</taxon>
        <taxon>Apicomplexa</taxon>
        <taxon>Aconoidasida</taxon>
        <taxon>Piroplasmida</taxon>
        <taxon>Theileriidae</taxon>
        <taxon>Theileria</taxon>
    </lineage>
</organism>
<proteinExistence type="predicted"/>
<evidence type="ECO:0000313" key="4">
    <source>
        <dbReference type="Proteomes" id="UP000244811"/>
    </source>
</evidence>
<evidence type="ECO:0000313" key="3">
    <source>
        <dbReference type="EMBL" id="UKK01655.2"/>
    </source>
</evidence>
<sequence length="497" mass="57722">MKLCIIFKSLLFYLLLCYGKKFAYSQDQGGTPQPQQDQPTLYSIEVDVSQRESTSEYIYNVEFDGAETFVCRKGYVIREVWKGEKKIWTYEVGQRPDNAYPDKVFITRDENNKRILNVRYPYDELVVEVQLETKESNQWVIYQFNQKEDTELFICKTGFLIDKVWKGKHLVWEWKEGLDYPNRVIIAKNEQGKKMATVRFPGDELILLEIDVAVLQSTNEVDYVKDEAGIDAFIPKPGYLIHRVVKNGRFVWECEDGVYPHRINIVYDDQGRPIARFKFPEIKPEGEPTVAEPPPPPPPKEPDREPVQLDLMVKQPTQYYNYLDDGNVGTYTPYKDLGFNSIVKKGVQIWSTTDKRKYATLVVRDGCKTLSSFNNITLHHLDGSMTHLTKYQGNWINASKELELNIANKKTVRFDYSEVHDLGIFTPKHDCVFKSVSLDRPCSCGRRTGDYSFWHGGKDKIARRIVTNYHFNMDREKYLSIFVEGGVAEHFRSPTGQ</sequence>
<feature type="region of interest" description="Disordered" evidence="1">
    <location>
        <begin position="283"/>
        <end position="305"/>
    </location>
</feature>
<dbReference type="EMBL" id="CP056070">
    <property type="protein sequence ID" value="UKK01655.2"/>
    <property type="molecule type" value="Genomic_DNA"/>
</dbReference>
<dbReference type="Proteomes" id="UP000244811">
    <property type="component" value="Chromosome 3"/>
</dbReference>
<dbReference type="AlphaFoldDB" id="A0A976MBP6"/>
<dbReference type="InterPro" id="IPR007480">
    <property type="entry name" value="DUF529"/>
</dbReference>
<feature type="signal peptide" evidence="2">
    <location>
        <begin position="1"/>
        <end position="19"/>
    </location>
</feature>
<name>A0A976MBP6_THEOR</name>
<gene>
    <name evidence="3" type="ORF">MACK_002473</name>
</gene>